<dbReference type="EMBL" id="HBUF01171974">
    <property type="protein sequence ID" value="CAG6653000.1"/>
    <property type="molecule type" value="Transcribed_RNA"/>
</dbReference>
<proteinExistence type="predicted"/>
<accession>A0A8D8WCF4</accession>
<name>A0A8D8WCF4_9HEMI</name>
<feature type="signal peptide" evidence="1">
    <location>
        <begin position="1"/>
        <end position="44"/>
    </location>
</feature>
<keyword evidence="1" id="KW-0732">Signal</keyword>
<organism evidence="2">
    <name type="scientific">Cacopsylla melanoneura</name>
    <dbReference type="NCBI Taxonomy" id="428564"/>
    <lineage>
        <taxon>Eukaryota</taxon>
        <taxon>Metazoa</taxon>
        <taxon>Ecdysozoa</taxon>
        <taxon>Arthropoda</taxon>
        <taxon>Hexapoda</taxon>
        <taxon>Insecta</taxon>
        <taxon>Pterygota</taxon>
        <taxon>Neoptera</taxon>
        <taxon>Paraneoptera</taxon>
        <taxon>Hemiptera</taxon>
        <taxon>Sternorrhyncha</taxon>
        <taxon>Psylloidea</taxon>
        <taxon>Psyllidae</taxon>
        <taxon>Psyllinae</taxon>
        <taxon>Cacopsylla</taxon>
    </lineage>
</organism>
<evidence type="ECO:0000313" key="2">
    <source>
        <dbReference type="EMBL" id="CAG6653000.1"/>
    </source>
</evidence>
<sequence length="120" mass="12916">MAQNRPPHLHSKPVRPTFLRHMPHLFFFLLLPSSLSSCLSSAEASPLVLALEALSSDSLASRLSVASCMLELLLAAAAEFCADVDIAEETEAAAEQLVGNREEEIRLGMVGIPVSVLCEE</sequence>
<reference evidence="2" key="1">
    <citation type="submission" date="2021-05" db="EMBL/GenBank/DDBJ databases">
        <authorList>
            <person name="Alioto T."/>
            <person name="Alioto T."/>
            <person name="Gomez Garrido J."/>
        </authorList>
    </citation>
    <scope>NUCLEOTIDE SEQUENCE</scope>
</reference>
<dbReference type="AlphaFoldDB" id="A0A8D8WCF4"/>
<feature type="chain" id="PRO_5035703621" evidence="1">
    <location>
        <begin position="45"/>
        <end position="120"/>
    </location>
</feature>
<evidence type="ECO:0000256" key="1">
    <source>
        <dbReference type="SAM" id="SignalP"/>
    </source>
</evidence>
<protein>
    <submittedName>
        <fullName evidence="2">Uncharacterized protein</fullName>
    </submittedName>
</protein>
<dbReference type="EMBL" id="HBUF01171904">
    <property type="protein sequence ID" value="CAG6652798.1"/>
    <property type="molecule type" value="Transcribed_RNA"/>
</dbReference>
<dbReference type="EMBL" id="HBUF01171905">
    <property type="protein sequence ID" value="CAG6652802.1"/>
    <property type="molecule type" value="Transcribed_RNA"/>
</dbReference>
<dbReference type="EMBL" id="HBUF01171975">
    <property type="protein sequence ID" value="CAG6653004.1"/>
    <property type="molecule type" value="Transcribed_RNA"/>
</dbReference>